<dbReference type="AlphaFoldDB" id="A0A6A6RBM6"/>
<feature type="compositionally biased region" description="Polar residues" evidence="1">
    <location>
        <begin position="158"/>
        <end position="172"/>
    </location>
</feature>
<gene>
    <name evidence="2" type="ORF">BU16DRAFT_451133</name>
</gene>
<dbReference type="Gene3D" id="3.40.50.1010">
    <property type="entry name" value="5'-nuclease"/>
    <property type="match status" value="1"/>
</dbReference>
<protein>
    <recommendedName>
        <fullName evidence="4">PIN domain-containing protein</fullName>
    </recommendedName>
</protein>
<evidence type="ECO:0008006" key="4">
    <source>
        <dbReference type="Google" id="ProtNLM"/>
    </source>
</evidence>
<feature type="compositionally biased region" description="Polar residues" evidence="1">
    <location>
        <begin position="137"/>
        <end position="150"/>
    </location>
</feature>
<dbReference type="Proteomes" id="UP000799750">
    <property type="component" value="Unassembled WGS sequence"/>
</dbReference>
<feature type="compositionally biased region" description="Polar residues" evidence="1">
    <location>
        <begin position="183"/>
        <end position="197"/>
    </location>
</feature>
<reference evidence="2" key="1">
    <citation type="journal article" date="2020" name="Stud. Mycol.">
        <title>101 Dothideomycetes genomes: a test case for predicting lifestyles and emergence of pathogens.</title>
        <authorList>
            <person name="Haridas S."/>
            <person name="Albert R."/>
            <person name="Binder M."/>
            <person name="Bloem J."/>
            <person name="Labutti K."/>
            <person name="Salamov A."/>
            <person name="Andreopoulos B."/>
            <person name="Baker S."/>
            <person name="Barry K."/>
            <person name="Bills G."/>
            <person name="Bluhm B."/>
            <person name="Cannon C."/>
            <person name="Castanera R."/>
            <person name="Culley D."/>
            <person name="Daum C."/>
            <person name="Ezra D."/>
            <person name="Gonzalez J."/>
            <person name="Henrissat B."/>
            <person name="Kuo A."/>
            <person name="Liang C."/>
            <person name="Lipzen A."/>
            <person name="Lutzoni F."/>
            <person name="Magnuson J."/>
            <person name="Mondo S."/>
            <person name="Nolan M."/>
            <person name="Ohm R."/>
            <person name="Pangilinan J."/>
            <person name="Park H.-J."/>
            <person name="Ramirez L."/>
            <person name="Alfaro M."/>
            <person name="Sun H."/>
            <person name="Tritt A."/>
            <person name="Yoshinaga Y."/>
            <person name="Zwiers L.-H."/>
            <person name="Turgeon B."/>
            <person name="Goodwin S."/>
            <person name="Spatafora J."/>
            <person name="Crous P."/>
            <person name="Grigoriev I."/>
        </authorList>
    </citation>
    <scope>NUCLEOTIDE SEQUENCE</scope>
    <source>
        <strain evidence="2">CBS 269.34</strain>
    </source>
</reference>
<name>A0A6A6RBM6_9PEZI</name>
<keyword evidence="3" id="KW-1185">Reference proteome</keyword>
<feature type="region of interest" description="Disordered" evidence="1">
    <location>
        <begin position="137"/>
        <end position="210"/>
    </location>
</feature>
<feature type="region of interest" description="Disordered" evidence="1">
    <location>
        <begin position="298"/>
        <end position="424"/>
    </location>
</feature>
<dbReference type="EMBL" id="MU004182">
    <property type="protein sequence ID" value="KAF2501756.1"/>
    <property type="molecule type" value="Genomic_DNA"/>
</dbReference>
<evidence type="ECO:0000313" key="2">
    <source>
        <dbReference type="EMBL" id="KAF2501756.1"/>
    </source>
</evidence>
<proteinExistence type="predicted"/>
<organism evidence="2 3">
    <name type="scientific">Lophium mytilinum</name>
    <dbReference type="NCBI Taxonomy" id="390894"/>
    <lineage>
        <taxon>Eukaryota</taxon>
        <taxon>Fungi</taxon>
        <taxon>Dikarya</taxon>
        <taxon>Ascomycota</taxon>
        <taxon>Pezizomycotina</taxon>
        <taxon>Dothideomycetes</taxon>
        <taxon>Pleosporomycetidae</taxon>
        <taxon>Mytilinidiales</taxon>
        <taxon>Mytilinidiaceae</taxon>
        <taxon>Lophium</taxon>
    </lineage>
</organism>
<sequence>MRNPEPPTRKVFNCIVDETALVAGVKKSTRDGIRKWVTCGAIRLFVPLYTLSQLDRLKKGSDRVNVDAREAIKWLDDITSIPTIQTTGLVQIEGADEMYLTWAEVETFLLPETLLSMEESESDEDSLTEDLEDSLTVVDQSDEASTSSNHSAEDRAKTPSSPRSIYSATSPDLLNATPYKGASSVTSVETVNRTARNSADLPRNDKTPKSVVPARLQQLFNHVLWRINQETNVDAAFESFILLTNDPQKQIIGQRFGIRAKRLEQLRDAVGREDRDYKNRLALFKRETDVVATVPEKIAVTQEPPEAPNTLDEPKEPDSDDEDVVLFKQVPRGPHATNGQRVMDPNDFGRASPQTQTHSPRGGRGGGRGMHRGSRGNYAPPMMPRTAAEPRIDPNQPIDPDSYSRPPPRVAAVRGGRRKLWEPT</sequence>
<evidence type="ECO:0000256" key="1">
    <source>
        <dbReference type="SAM" id="MobiDB-lite"/>
    </source>
</evidence>
<evidence type="ECO:0000313" key="3">
    <source>
        <dbReference type="Proteomes" id="UP000799750"/>
    </source>
</evidence>
<dbReference type="OrthoDB" id="5361617at2759"/>
<accession>A0A6A6RBM6</accession>